<dbReference type="InterPro" id="IPR011990">
    <property type="entry name" value="TPR-like_helical_dom_sf"/>
</dbReference>
<comment type="function">
    <text evidence="1">Involved in a late step of protoheme IX synthesis.</text>
</comment>
<evidence type="ECO:0000259" key="11">
    <source>
        <dbReference type="Pfam" id="PF07219"/>
    </source>
</evidence>
<evidence type="ECO:0000256" key="2">
    <source>
        <dbReference type="ARBA" id="ARBA00004429"/>
    </source>
</evidence>
<keyword evidence="9" id="KW-0627">Porphyrin biosynthesis</keyword>
<dbReference type="NCBIfam" id="TIGR00540">
    <property type="entry name" value="TPR_hemY_coli"/>
    <property type="match status" value="1"/>
</dbReference>
<dbReference type="GO" id="GO:0006779">
    <property type="term" value="P:porphyrin-containing compound biosynthetic process"/>
    <property type="evidence" value="ECO:0007669"/>
    <property type="project" value="UniProtKB-KW"/>
</dbReference>
<comment type="pathway">
    <text evidence="3">Porphyrin-containing compound metabolism; protoheme biosynthesis.</text>
</comment>
<evidence type="ECO:0000256" key="9">
    <source>
        <dbReference type="ARBA" id="ARBA00023244"/>
    </source>
</evidence>
<dbReference type="Gene3D" id="1.25.40.10">
    <property type="entry name" value="Tetratricopeptide repeat domain"/>
    <property type="match status" value="1"/>
</dbReference>
<dbReference type="UniPathway" id="UPA00252"/>
<dbReference type="InterPro" id="IPR010817">
    <property type="entry name" value="HemY_N"/>
</dbReference>
<protein>
    <submittedName>
        <fullName evidence="12">Uncharacterized protein EC-HemY, likely associated with heme metabolism based on gene clustering with hemC, hemD in Proteobacteria (Unrelated to HemY-type PPO in GramPositives)</fullName>
    </submittedName>
</protein>
<evidence type="ECO:0000256" key="6">
    <source>
        <dbReference type="ARBA" id="ARBA00022692"/>
    </source>
</evidence>
<evidence type="ECO:0000256" key="1">
    <source>
        <dbReference type="ARBA" id="ARBA00002962"/>
    </source>
</evidence>
<proteinExistence type="predicted"/>
<evidence type="ECO:0000256" key="10">
    <source>
        <dbReference type="SAM" id="Phobius"/>
    </source>
</evidence>
<organism evidence="12 13">
    <name type="scientific">Neisseria meningitidis serogroup B</name>
    <dbReference type="NCBI Taxonomy" id="491"/>
    <lineage>
        <taxon>Bacteria</taxon>
        <taxon>Pseudomonadati</taxon>
        <taxon>Pseudomonadota</taxon>
        <taxon>Betaproteobacteria</taxon>
        <taxon>Neisseriales</taxon>
        <taxon>Neisseriaceae</taxon>
        <taxon>Neisseria</taxon>
    </lineage>
</organism>
<evidence type="ECO:0000256" key="8">
    <source>
        <dbReference type="ARBA" id="ARBA00023136"/>
    </source>
</evidence>
<dbReference type="GO" id="GO:0042168">
    <property type="term" value="P:heme metabolic process"/>
    <property type="evidence" value="ECO:0007669"/>
    <property type="project" value="InterPro"/>
</dbReference>
<keyword evidence="5" id="KW-0997">Cell inner membrane</keyword>
<dbReference type="Pfam" id="PF07219">
    <property type="entry name" value="HemY_N"/>
    <property type="match status" value="1"/>
</dbReference>
<keyword evidence="7 10" id="KW-1133">Transmembrane helix</keyword>
<name>A0A0H5QTZ6_NEIMI</name>
<evidence type="ECO:0000313" key="12">
    <source>
        <dbReference type="EMBL" id="CRY99148.1"/>
    </source>
</evidence>
<feature type="domain" description="HemY N-terminal" evidence="11">
    <location>
        <begin position="26"/>
        <end position="134"/>
    </location>
</feature>
<sequence>MKTVVWIVVLFAAAVGLALASGIYTGDVYIVLGQTMLRINLHAFVLGSLIAVVVWYFLFKFIIGIFNIPEKMQRFGSARKGRKAALALNKAGLAYFEGRFEKAELEASRVLGNKEAGDNRTLALMLGAHAAGQMENIELRDRYLAEIAKLPEKQQLSRYLLLAESALNRRDYEAAEANLHAAAKMNANLTRLVRLQLRYAFDRGDALQVLAKTEKLSKAGALGKSEMERYQNWAYRRQLADAADAAALKTCLKRIPDSLKNGELSVSVAEKYERLGLYADAVKWVKQHYPQSRRPELLEAFVESVRFLGERDQQKAIDFADAWLKEQPDNALLLMYLGRLAYGRKLWGKAKGYLEASIALKPSISARLVLAKVFDETGEPQKAEAQRNLVLEAVSDDERHAALEQHS</sequence>
<dbReference type="SUPFAM" id="SSF48452">
    <property type="entry name" value="TPR-like"/>
    <property type="match status" value="1"/>
</dbReference>
<dbReference type="InterPro" id="IPR005254">
    <property type="entry name" value="Heme_biosyn_assoc_TPR_pro"/>
</dbReference>
<comment type="subcellular location">
    <subcellularLocation>
        <location evidence="2">Cell inner membrane</location>
        <topology evidence="2">Multi-pass membrane protein</topology>
    </subcellularLocation>
</comment>
<dbReference type="GO" id="GO:0005886">
    <property type="term" value="C:plasma membrane"/>
    <property type="evidence" value="ECO:0007669"/>
    <property type="project" value="UniProtKB-SubCell"/>
</dbReference>
<keyword evidence="6 10" id="KW-0812">Transmembrane</keyword>
<dbReference type="AlphaFoldDB" id="A0A0H5QTZ6"/>
<dbReference type="SMR" id="A0A0H5QTZ6"/>
<reference evidence="12 13" key="1">
    <citation type="submission" date="2014-11" db="EMBL/GenBank/DDBJ databases">
        <authorList>
            <person name="Diene M.Seydina."/>
        </authorList>
    </citation>
    <scope>NUCLEOTIDE SEQUENCE [LARGE SCALE GENOMIC DNA]</scope>
    <source>
        <strain evidence="12 13">Neisseria meningitidis CHUV</strain>
    </source>
</reference>
<keyword evidence="8 10" id="KW-0472">Membrane</keyword>
<evidence type="ECO:0000256" key="3">
    <source>
        <dbReference type="ARBA" id="ARBA00004744"/>
    </source>
</evidence>
<evidence type="ECO:0000256" key="7">
    <source>
        <dbReference type="ARBA" id="ARBA00022989"/>
    </source>
</evidence>
<evidence type="ECO:0000313" key="13">
    <source>
        <dbReference type="Proteomes" id="UP000182715"/>
    </source>
</evidence>
<evidence type="ECO:0000256" key="5">
    <source>
        <dbReference type="ARBA" id="ARBA00022519"/>
    </source>
</evidence>
<feature type="transmembrane region" description="Helical" evidence="10">
    <location>
        <begin position="44"/>
        <end position="66"/>
    </location>
</feature>
<accession>A0A0H5QTZ6</accession>
<evidence type="ECO:0000256" key="4">
    <source>
        <dbReference type="ARBA" id="ARBA00022475"/>
    </source>
</evidence>
<dbReference type="Proteomes" id="UP000182715">
    <property type="component" value="Unassembled WGS sequence"/>
</dbReference>
<keyword evidence="4" id="KW-1003">Cell membrane</keyword>
<dbReference type="EMBL" id="CVTF01000054">
    <property type="protein sequence ID" value="CRY99148.1"/>
    <property type="molecule type" value="Genomic_DNA"/>
</dbReference>